<dbReference type="InterPro" id="IPR011990">
    <property type="entry name" value="TPR-like_helical_dom_sf"/>
</dbReference>
<dbReference type="Gene3D" id="3.40.50.2000">
    <property type="entry name" value="Glycogen Phosphorylase B"/>
    <property type="match status" value="1"/>
</dbReference>
<evidence type="ECO:0000313" key="3">
    <source>
        <dbReference type="EMBL" id="MBA4708097.1"/>
    </source>
</evidence>
<feature type="chain" id="PRO_5033036676" description="Tetratricopeptide repeat protein" evidence="2">
    <location>
        <begin position="22"/>
        <end position="548"/>
    </location>
</feature>
<dbReference type="SUPFAM" id="SSF53756">
    <property type="entry name" value="UDP-Glycosyltransferase/glycogen phosphorylase"/>
    <property type="match status" value="1"/>
</dbReference>
<dbReference type="PANTHER" id="PTHR44809:SF1">
    <property type="entry name" value="PROTEIN O-MANNOSYL-TRANSFERASE TMTC1"/>
    <property type="match status" value="1"/>
</dbReference>
<dbReference type="SMART" id="SM00028">
    <property type="entry name" value="TPR"/>
    <property type="match status" value="5"/>
</dbReference>
<dbReference type="InterPro" id="IPR019734">
    <property type="entry name" value="TPR_rpt"/>
</dbReference>
<dbReference type="PANTHER" id="PTHR44809">
    <property type="match status" value="1"/>
</dbReference>
<evidence type="ECO:0000256" key="1">
    <source>
        <dbReference type="PROSITE-ProRule" id="PRU00339"/>
    </source>
</evidence>
<dbReference type="PROSITE" id="PS50005">
    <property type="entry name" value="TPR"/>
    <property type="match status" value="1"/>
</dbReference>
<comment type="caution">
    <text evidence="3">The sequence shown here is derived from an EMBL/GenBank/DDBJ whole genome shotgun (WGS) entry which is preliminary data.</text>
</comment>
<dbReference type="Proteomes" id="UP000545606">
    <property type="component" value="Unassembled WGS sequence"/>
</dbReference>
<keyword evidence="2" id="KW-0732">Signal</keyword>
<evidence type="ECO:0000313" key="4">
    <source>
        <dbReference type="Proteomes" id="UP000545606"/>
    </source>
</evidence>
<name>A0A838Y6C3_9NEIS</name>
<feature type="signal peptide" evidence="2">
    <location>
        <begin position="1"/>
        <end position="21"/>
    </location>
</feature>
<dbReference type="AlphaFoldDB" id="A0A838Y6C3"/>
<keyword evidence="4" id="KW-1185">Reference proteome</keyword>
<dbReference type="InterPro" id="IPR052943">
    <property type="entry name" value="TMTC_O-mannosyl-trnsfr"/>
</dbReference>
<protein>
    <recommendedName>
        <fullName evidence="5">Tetratricopeptide repeat protein</fullName>
    </recommendedName>
</protein>
<dbReference type="EMBL" id="JACERN010000022">
    <property type="protein sequence ID" value="MBA4708097.1"/>
    <property type="molecule type" value="Genomic_DNA"/>
</dbReference>
<reference evidence="3 4" key="1">
    <citation type="submission" date="2020-07" db="EMBL/GenBank/DDBJ databases">
        <title>Draft genome sequence of violacein-producing bacteria and related species.</title>
        <authorList>
            <person name="Wilson H.S."/>
            <person name="De Leon M.E."/>
        </authorList>
    </citation>
    <scope>NUCLEOTIDE SEQUENCE [LARGE SCALE GENOMIC DNA]</scope>
    <source>
        <strain evidence="3 4">HSC-21Su07</strain>
    </source>
</reference>
<evidence type="ECO:0008006" key="5">
    <source>
        <dbReference type="Google" id="ProtNLM"/>
    </source>
</evidence>
<evidence type="ECO:0000256" key="2">
    <source>
        <dbReference type="SAM" id="SignalP"/>
    </source>
</evidence>
<accession>A0A838Y6C3</accession>
<dbReference type="Gene3D" id="1.25.40.10">
    <property type="entry name" value="Tetratricopeptide repeat domain"/>
    <property type="match status" value="4"/>
</dbReference>
<organism evidence="3 4">
    <name type="scientific">Aquitalea aquatica</name>
    <dbReference type="NCBI Taxonomy" id="3044273"/>
    <lineage>
        <taxon>Bacteria</taxon>
        <taxon>Pseudomonadati</taxon>
        <taxon>Pseudomonadota</taxon>
        <taxon>Betaproteobacteria</taxon>
        <taxon>Neisseriales</taxon>
        <taxon>Chromobacteriaceae</taxon>
        <taxon>Aquitalea</taxon>
    </lineage>
</organism>
<gene>
    <name evidence="3" type="ORF">H2Z84_06840</name>
</gene>
<dbReference type="SUPFAM" id="SSF48452">
    <property type="entry name" value="TPR-like"/>
    <property type="match status" value="1"/>
</dbReference>
<sequence>MRLSPLALRAATLLAEQNLSAALLAAQDCLQAEPDNAPMWNLLGVCAARLGQGELAGQCWQQALQLDVAVADAHYNLGCLYEERGEAALAEQHFWAELAADPQHQDSLYRLALRYQQDGRTQQEEACWRRLLHVQPDHVVALHDLLLLYQRQRRWLAAAELLQRALHLPLLTSAEAAALAAACLQQGMASAAMRLLEQYVPLEQADAHQASIWGLACSELRQAERAEAAWQQAVALQPQQPRYMQNLGYLLLAQGCWHEGWQAQEARLLRPPVELGLSTLASPRWQGESLAGQHLLVWLEQGLGDALQFCRYLPLLQAERLTVVCRPELKRLLHSMALACPVQFLPLTSLDMALPAHDCHVFSMSLPLLLQPDPAAVPPAGFSLQPAPSLPARQRKLRLALAWRGHARHPFDHHRSLPDVRLLEALLQLPHIEWLSLQLPVAADEQAWLGQWPQLLPGEAGLADLADTAGLLAQLDGLVTVDTALAHLAGCLGLPCWLLLSASHTDWRWGWEGEHTPWYPALRLYRQQQAGDWPELLARLAVDLAALD</sequence>
<keyword evidence="1" id="KW-0802">TPR repeat</keyword>
<feature type="repeat" description="TPR" evidence="1">
    <location>
        <begin position="71"/>
        <end position="104"/>
    </location>
</feature>
<dbReference type="RefSeq" id="WP_181835310.1">
    <property type="nucleotide sequence ID" value="NZ_JACERN010000022.1"/>
</dbReference>
<proteinExistence type="predicted"/>